<protein>
    <submittedName>
        <fullName evidence="2">Membrane protein</fullName>
    </submittedName>
</protein>
<gene>
    <name evidence="2" type="ORF">GCM10011591_36040</name>
</gene>
<keyword evidence="1" id="KW-0472">Membrane</keyword>
<feature type="transmembrane region" description="Helical" evidence="1">
    <location>
        <begin position="52"/>
        <end position="71"/>
    </location>
</feature>
<reference evidence="2" key="2">
    <citation type="submission" date="2020-09" db="EMBL/GenBank/DDBJ databases">
        <authorList>
            <person name="Sun Q."/>
            <person name="Zhou Y."/>
        </authorList>
    </citation>
    <scope>NUCLEOTIDE SEQUENCE</scope>
    <source>
        <strain evidence="2">CGMCC 4.7278</strain>
    </source>
</reference>
<evidence type="ECO:0000313" key="3">
    <source>
        <dbReference type="Proteomes" id="UP000612956"/>
    </source>
</evidence>
<proteinExistence type="predicted"/>
<keyword evidence="1" id="KW-1133">Transmembrane helix</keyword>
<dbReference type="InterPro" id="IPR021215">
    <property type="entry name" value="DUF2752"/>
</dbReference>
<organism evidence="2 3">
    <name type="scientific">Nocardia camponoti</name>
    <dbReference type="NCBI Taxonomy" id="1616106"/>
    <lineage>
        <taxon>Bacteria</taxon>
        <taxon>Bacillati</taxon>
        <taxon>Actinomycetota</taxon>
        <taxon>Actinomycetes</taxon>
        <taxon>Mycobacteriales</taxon>
        <taxon>Nocardiaceae</taxon>
        <taxon>Nocardia</taxon>
    </lineage>
</organism>
<accession>A0A917VBS1</accession>
<reference evidence="2" key="1">
    <citation type="journal article" date="2014" name="Int. J. Syst. Evol. Microbiol.">
        <title>Complete genome sequence of Corynebacterium casei LMG S-19264T (=DSM 44701T), isolated from a smear-ripened cheese.</title>
        <authorList>
            <consortium name="US DOE Joint Genome Institute (JGI-PGF)"/>
            <person name="Walter F."/>
            <person name="Albersmeier A."/>
            <person name="Kalinowski J."/>
            <person name="Ruckert C."/>
        </authorList>
    </citation>
    <scope>NUCLEOTIDE SEQUENCE</scope>
    <source>
        <strain evidence="2">CGMCC 4.7278</strain>
    </source>
</reference>
<name>A0A917VBS1_9NOCA</name>
<feature type="transmembrane region" description="Helical" evidence="1">
    <location>
        <begin position="83"/>
        <end position="105"/>
    </location>
</feature>
<dbReference type="EMBL" id="BMMW01000003">
    <property type="protein sequence ID" value="GGK60558.1"/>
    <property type="molecule type" value="Genomic_DNA"/>
</dbReference>
<feature type="transmembrane region" description="Helical" evidence="1">
    <location>
        <begin position="117"/>
        <end position="136"/>
    </location>
</feature>
<feature type="transmembrane region" description="Helical" evidence="1">
    <location>
        <begin position="21"/>
        <end position="40"/>
    </location>
</feature>
<sequence length="148" mass="16351">MNVDTSADLRPAEPLPAWRRFSGPTIAAGLGVGALVLLHVRDPHVEGSYGICPVYGLFGLYCPGCGGMRAMHNLTNGHLIDSLHSNILAIPLTVAFAVWVTDWFLRARHGQKWRLPRLHPAVVWGFFALLTVYTVLRNTPWGTWITPV</sequence>
<evidence type="ECO:0000256" key="1">
    <source>
        <dbReference type="SAM" id="Phobius"/>
    </source>
</evidence>
<comment type="caution">
    <text evidence="2">The sequence shown here is derived from an EMBL/GenBank/DDBJ whole genome shotgun (WGS) entry which is preliminary data.</text>
</comment>
<dbReference type="Proteomes" id="UP000612956">
    <property type="component" value="Unassembled WGS sequence"/>
</dbReference>
<keyword evidence="3" id="KW-1185">Reference proteome</keyword>
<dbReference type="AlphaFoldDB" id="A0A917VBS1"/>
<dbReference type="Pfam" id="PF10825">
    <property type="entry name" value="DUF2752"/>
    <property type="match status" value="1"/>
</dbReference>
<evidence type="ECO:0000313" key="2">
    <source>
        <dbReference type="EMBL" id="GGK60558.1"/>
    </source>
</evidence>
<keyword evidence="1" id="KW-0812">Transmembrane</keyword>